<dbReference type="PROSITE" id="PS51635">
    <property type="entry name" value="PNPLA"/>
    <property type="match status" value="1"/>
</dbReference>
<keyword evidence="1 4" id="KW-0378">Hydrolase</keyword>
<dbReference type="EMBL" id="JACDXJ010000001">
    <property type="protein sequence ID" value="MBA1155352.1"/>
    <property type="molecule type" value="Genomic_DNA"/>
</dbReference>
<evidence type="ECO:0000259" key="5">
    <source>
        <dbReference type="PROSITE" id="PS51635"/>
    </source>
</evidence>
<comment type="caution">
    <text evidence="6">The sequence shown here is derived from an EMBL/GenBank/DDBJ whole genome shotgun (WGS) entry which is preliminary data.</text>
</comment>
<dbReference type="Pfam" id="PF01734">
    <property type="entry name" value="Patatin"/>
    <property type="match status" value="1"/>
</dbReference>
<protein>
    <submittedName>
        <fullName evidence="6">Patatin-like phospholipase family protein</fullName>
    </submittedName>
</protein>
<dbReference type="GO" id="GO:0016042">
    <property type="term" value="P:lipid catabolic process"/>
    <property type="evidence" value="ECO:0007669"/>
    <property type="project" value="UniProtKB-UniRule"/>
</dbReference>
<dbReference type="Gene3D" id="3.40.1090.10">
    <property type="entry name" value="Cytosolic phospholipase A2 catalytic domain"/>
    <property type="match status" value="2"/>
</dbReference>
<evidence type="ECO:0000256" key="3">
    <source>
        <dbReference type="ARBA" id="ARBA00023098"/>
    </source>
</evidence>
<dbReference type="Proteomes" id="UP000572984">
    <property type="component" value="Unassembled WGS sequence"/>
</dbReference>
<evidence type="ECO:0000256" key="1">
    <source>
        <dbReference type="ARBA" id="ARBA00022801"/>
    </source>
</evidence>
<evidence type="ECO:0000313" key="7">
    <source>
        <dbReference type="Proteomes" id="UP000572984"/>
    </source>
</evidence>
<dbReference type="InterPro" id="IPR021095">
    <property type="entry name" value="DUF3734"/>
</dbReference>
<feature type="domain" description="PNPLA" evidence="5">
    <location>
        <begin position="20"/>
        <end position="224"/>
    </location>
</feature>
<feature type="active site" description="Proton acceptor" evidence="4">
    <location>
        <position position="211"/>
    </location>
</feature>
<keyword evidence="3 4" id="KW-0443">Lipid metabolism</keyword>
<keyword evidence="7" id="KW-1185">Reference proteome</keyword>
<evidence type="ECO:0000256" key="4">
    <source>
        <dbReference type="PROSITE-ProRule" id="PRU01161"/>
    </source>
</evidence>
<dbReference type="InterPro" id="IPR016035">
    <property type="entry name" value="Acyl_Trfase/lysoPLipase"/>
</dbReference>
<dbReference type="GO" id="GO:0016787">
    <property type="term" value="F:hydrolase activity"/>
    <property type="evidence" value="ECO:0007669"/>
    <property type="project" value="UniProtKB-UniRule"/>
</dbReference>
<dbReference type="PANTHER" id="PTHR14226">
    <property type="entry name" value="NEUROPATHY TARGET ESTERASE/SWISS CHEESE D.MELANOGASTER"/>
    <property type="match status" value="1"/>
</dbReference>
<gene>
    <name evidence="6" type="ORF">H0S73_04300</name>
</gene>
<organism evidence="6 7">
    <name type="scientific">Microvirga mediterraneensis</name>
    <dbReference type="NCBI Taxonomy" id="2754695"/>
    <lineage>
        <taxon>Bacteria</taxon>
        <taxon>Pseudomonadati</taxon>
        <taxon>Pseudomonadota</taxon>
        <taxon>Alphaproteobacteria</taxon>
        <taxon>Hyphomicrobiales</taxon>
        <taxon>Methylobacteriaceae</taxon>
        <taxon>Microvirga</taxon>
    </lineage>
</organism>
<feature type="active site" description="Nucleophile" evidence="4">
    <location>
        <position position="53"/>
    </location>
</feature>
<sequence>MNPSSKAGREKLGMEQPLVLVLGGGNALGSYLAGASEILLRQAFEPQWIVGGSIGAVTGAIIAGNAPEDRLDRLRAFWDEAMIRSPGRLGRGTRIRHSYNELHTITALLFGRPGLFGHRFPGMLSMLPWMPDDVALYDHAPLRRTLERLVDFDRLNRGDIRLTVVCVDLESGDEVLFDTTRDMLTPEHFLASAAITPVFPPVEIGGRLLCDPGYTNNLPLDVPFAEPMDQDFTCIAVELFNLHASRPASLDSTAERANDLIFASSTRRTLRALEREYALRDRWEPDGSKATLLHLAYYAGSDERAGKAFDYSPSSIRDRWAAGARDMEKSLSLLDDAPRVRRRLLYLALDPRQEEASAQLGAAAAGA</sequence>
<dbReference type="AlphaFoldDB" id="A0A838BKR9"/>
<evidence type="ECO:0000256" key="2">
    <source>
        <dbReference type="ARBA" id="ARBA00022963"/>
    </source>
</evidence>
<accession>A0A838BKR9</accession>
<reference evidence="6 7" key="1">
    <citation type="submission" date="2020-07" db="EMBL/GenBank/DDBJ databases">
        <title>Draft genome and description of Microvirga mediterraneensis Marseille-Q2068 sp. nov.</title>
        <authorList>
            <person name="Boxberger M."/>
        </authorList>
    </citation>
    <scope>NUCLEOTIDE SEQUENCE [LARGE SCALE GENOMIC DNA]</scope>
    <source>
        <strain evidence="6 7">Marseille-Q2068</strain>
    </source>
</reference>
<comment type="caution">
    <text evidence="4">Lacks conserved residue(s) required for the propagation of feature annotation.</text>
</comment>
<dbReference type="InterPro" id="IPR002641">
    <property type="entry name" value="PNPLA_dom"/>
</dbReference>
<dbReference type="PANTHER" id="PTHR14226:SF57">
    <property type="entry name" value="BLR7027 PROTEIN"/>
    <property type="match status" value="1"/>
</dbReference>
<name>A0A838BKR9_9HYPH</name>
<dbReference type="SUPFAM" id="SSF52151">
    <property type="entry name" value="FabD/lysophospholipase-like"/>
    <property type="match status" value="1"/>
</dbReference>
<proteinExistence type="predicted"/>
<dbReference type="Pfam" id="PF12536">
    <property type="entry name" value="DUF3734"/>
    <property type="match status" value="1"/>
</dbReference>
<keyword evidence="2 4" id="KW-0442">Lipid degradation</keyword>
<dbReference type="InterPro" id="IPR050301">
    <property type="entry name" value="NTE"/>
</dbReference>
<evidence type="ECO:0000313" key="6">
    <source>
        <dbReference type="EMBL" id="MBA1155352.1"/>
    </source>
</evidence>
<feature type="short sequence motif" description="GXSXG" evidence="4">
    <location>
        <begin position="51"/>
        <end position="55"/>
    </location>
</feature>